<evidence type="ECO:0000259" key="8">
    <source>
        <dbReference type="PROSITE" id="PS50928"/>
    </source>
</evidence>
<feature type="transmembrane region" description="Helical" evidence="7">
    <location>
        <begin position="155"/>
        <end position="180"/>
    </location>
</feature>
<feature type="transmembrane region" description="Helical" evidence="7">
    <location>
        <begin position="105"/>
        <end position="125"/>
    </location>
</feature>
<accession>A0ABU6KCF8</accession>
<keyword evidence="10" id="KW-1185">Reference proteome</keyword>
<evidence type="ECO:0000313" key="10">
    <source>
        <dbReference type="Proteomes" id="UP001335737"/>
    </source>
</evidence>
<name>A0ABU6KCF8_9BACI</name>
<dbReference type="CDD" id="cd06261">
    <property type="entry name" value="TM_PBP2"/>
    <property type="match status" value="1"/>
</dbReference>
<organism evidence="9 10">
    <name type="scientific">Virgibacillus tibetensis</name>
    <dbReference type="NCBI Taxonomy" id="3042313"/>
    <lineage>
        <taxon>Bacteria</taxon>
        <taxon>Bacillati</taxon>
        <taxon>Bacillota</taxon>
        <taxon>Bacilli</taxon>
        <taxon>Bacillales</taxon>
        <taxon>Bacillaceae</taxon>
        <taxon>Virgibacillus</taxon>
    </lineage>
</organism>
<proteinExistence type="inferred from homology"/>
<keyword evidence="3" id="KW-1003">Cell membrane</keyword>
<evidence type="ECO:0000256" key="1">
    <source>
        <dbReference type="ARBA" id="ARBA00004651"/>
    </source>
</evidence>
<feature type="transmembrane region" description="Helical" evidence="7">
    <location>
        <begin position="7"/>
        <end position="28"/>
    </location>
</feature>
<dbReference type="Proteomes" id="UP001335737">
    <property type="component" value="Unassembled WGS sequence"/>
</dbReference>
<evidence type="ECO:0000256" key="5">
    <source>
        <dbReference type="ARBA" id="ARBA00022989"/>
    </source>
</evidence>
<dbReference type="RefSeq" id="WP_327606510.1">
    <property type="nucleotide sequence ID" value="NZ_JARZFX010000002.1"/>
</dbReference>
<dbReference type="InterPro" id="IPR035906">
    <property type="entry name" value="MetI-like_sf"/>
</dbReference>
<feature type="transmembrane region" description="Helical" evidence="7">
    <location>
        <begin position="201"/>
        <end position="225"/>
    </location>
</feature>
<evidence type="ECO:0000256" key="6">
    <source>
        <dbReference type="ARBA" id="ARBA00023136"/>
    </source>
</evidence>
<dbReference type="PANTHER" id="PTHR43227">
    <property type="entry name" value="BLL4140 PROTEIN"/>
    <property type="match status" value="1"/>
</dbReference>
<dbReference type="InterPro" id="IPR050809">
    <property type="entry name" value="UgpAE/MalFG_permease"/>
</dbReference>
<feature type="transmembrane region" description="Helical" evidence="7">
    <location>
        <begin position="74"/>
        <end position="93"/>
    </location>
</feature>
<gene>
    <name evidence="9" type="ORF">QGM71_05435</name>
</gene>
<evidence type="ECO:0000256" key="7">
    <source>
        <dbReference type="RuleBase" id="RU363032"/>
    </source>
</evidence>
<dbReference type="PANTHER" id="PTHR43227:SF8">
    <property type="entry name" value="DIACETYLCHITOBIOSE UPTAKE SYSTEM PERMEASE PROTEIN DASB"/>
    <property type="match status" value="1"/>
</dbReference>
<reference evidence="9 10" key="1">
    <citation type="journal article" date="2024" name="Int. J. Syst. Evol. Microbiol.">
        <title>Virgibacillus tibetensis sp. nov., isolated from salt lake on the Tibetan Plateau of China.</title>
        <authorList>
            <person name="Phurbu D."/>
            <person name="Liu Z.-X."/>
            <person name="Wang R."/>
            <person name="Zheng Y.-Y."/>
            <person name="Liu H.-C."/>
            <person name="Zhou Y.-G."/>
            <person name="Yu Y.-J."/>
            <person name="Li A.-H."/>
        </authorList>
    </citation>
    <scope>NUCLEOTIDE SEQUENCE [LARGE SCALE GENOMIC DNA]</scope>
    <source>
        <strain evidence="9 10">C22-A2</strain>
    </source>
</reference>
<sequence>MKFKKGILLFILPAFVIYSGFMLIPLILSMRVSFYEYAGIGEMVFVGLDNFKKLLFDPLYSERFFNAVGNTFEFFGYTMLFQNVTALLLALALTRGLKLTALFRTIIFIPVTLSILMIGFVWRLILNPNIGVLNQFLEKVGLDSLAHAWLGSEALVLPVITIVNAWHYTGLMVMLFVAGIQSIPEERFEAARIDGANSWNIFRHIIIPPLIPIIGIVTIMTYMGVFNQFDLVYAMVGTTGGPNYGADVLGTFFYRTAFGGSGGQMPQMGLGAAIATMTFLFIATAVALLFYLNHIRAKGEAK</sequence>
<comment type="similarity">
    <text evidence="7">Belongs to the binding-protein-dependent transport system permease family.</text>
</comment>
<dbReference type="EMBL" id="JARZFX010000002">
    <property type="protein sequence ID" value="MEC5422939.1"/>
    <property type="molecule type" value="Genomic_DNA"/>
</dbReference>
<keyword evidence="4 7" id="KW-0812">Transmembrane</keyword>
<keyword evidence="5 7" id="KW-1133">Transmembrane helix</keyword>
<dbReference type="Pfam" id="PF00528">
    <property type="entry name" value="BPD_transp_1"/>
    <property type="match status" value="1"/>
</dbReference>
<evidence type="ECO:0000256" key="2">
    <source>
        <dbReference type="ARBA" id="ARBA00022448"/>
    </source>
</evidence>
<feature type="domain" description="ABC transmembrane type-1" evidence="8">
    <location>
        <begin position="68"/>
        <end position="291"/>
    </location>
</feature>
<dbReference type="InterPro" id="IPR000515">
    <property type="entry name" value="MetI-like"/>
</dbReference>
<keyword evidence="6 7" id="KW-0472">Membrane</keyword>
<dbReference type="SUPFAM" id="SSF161098">
    <property type="entry name" value="MetI-like"/>
    <property type="match status" value="1"/>
</dbReference>
<dbReference type="PROSITE" id="PS50928">
    <property type="entry name" value="ABC_TM1"/>
    <property type="match status" value="1"/>
</dbReference>
<evidence type="ECO:0000256" key="4">
    <source>
        <dbReference type="ARBA" id="ARBA00022692"/>
    </source>
</evidence>
<evidence type="ECO:0000313" key="9">
    <source>
        <dbReference type="EMBL" id="MEC5422939.1"/>
    </source>
</evidence>
<comment type="subcellular location">
    <subcellularLocation>
        <location evidence="1 7">Cell membrane</location>
        <topology evidence="1 7">Multi-pass membrane protein</topology>
    </subcellularLocation>
</comment>
<dbReference type="Gene3D" id="1.10.3720.10">
    <property type="entry name" value="MetI-like"/>
    <property type="match status" value="1"/>
</dbReference>
<feature type="transmembrane region" description="Helical" evidence="7">
    <location>
        <begin position="270"/>
        <end position="292"/>
    </location>
</feature>
<keyword evidence="2 7" id="KW-0813">Transport</keyword>
<comment type="caution">
    <text evidence="9">The sequence shown here is derived from an EMBL/GenBank/DDBJ whole genome shotgun (WGS) entry which is preliminary data.</text>
</comment>
<protein>
    <submittedName>
        <fullName evidence="9">Sugar ABC transporter permease</fullName>
    </submittedName>
</protein>
<evidence type="ECO:0000256" key="3">
    <source>
        <dbReference type="ARBA" id="ARBA00022475"/>
    </source>
</evidence>